<evidence type="ECO:0000256" key="1">
    <source>
        <dbReference type="SAM" id="Phobius"/>
    </source>
</evidence>
<evidence type="ECO:0000313" key="3">
    <source>
        <dbReference type="Proteomes" id="UP001403385"/>
    </source>
</evidence>
<feature type="transmembrane region" description="Helical" evidence="1">
    <location>
        <begin position="422"/>
        <end position="440"/>
    </location>
</feature>
<proteinExistence type="predicted"/>
<feature type="transmembrane region" description="Helical" evidence="1">
    <location>
        <begin position="343"/>
        <end position="363"/>
    </location>
</feature>
<organism evidence="2 3">
    <name type="scientific">Rapidithrix thailandica</name>
    <dbReference type="NCBI Taxonomy" id="413964"/>
    <lineage>
        <taxon>Bacteria</taxon>
        <taxon>Pseudomonadati</taxon>
        <taxon>Bacteroidota</taxon>
        <taxon>Cytophagia</taxon>
        <taxon>Cytophagales</taxon>
        <taxon>Flammeovirgaceae</taxon>
        <taxon>Rapidithrix</taxon>
    </lineage>
</organism>
<dbReference type="EMBL" id="JBDKWZ010000009">
    <property type="protein sequence ID" value="MEN7549626.1"/>
    <property type="molecule type" value="Genomic_DNA"/>
</dbReference>
<feature type="transmembrane region" description="Helical" evidence="1">
    <location>
        <begin position="400"/>
        <end position="416"/>
    </location>
</feature>
<dbReference type="InterPro" id="IPR010364">
    <property type="entry name" value="Uncharacterised_IM_CreD"/>
</dbReference>
<dbReference type="Proteomes" id="UP001403385">
    <property type="component" value="Unassembled WGS sequence"/>
</dbReference>
<keyword evidence="3" id="KW-1185">Reference proteome</keyword>
<sequence>MNFKPPTFFEKANHWIKNSITIRLLTIGIMILLLLIPINMVEDLIRERMYRQQEAVQEISSIWADAQTIQGLVLTIPYHVYTKVYDDTSNPDKFRLVKSTEYAHFLPETLQIEGKISPEVRYRSIYEVVVYNSKLSLKGKISPPDFAQWGIDSANVIWRDAHICLGLSDLRGIQEDIQLQWNRQTFNFNPGVPSTDVIQSGISTKVPLRLTGNLKEFNFELILDLNGSSGLHFTPLGKETLVDVQSGWKDPSFTGAFLPDQRDINPSGFSAHWKVLHLNRPYPQSFRKSVSGIPSSQFGVNLLMPVDEYQKSTRSVKYGIMFITLTFMIFFFVQILKRIRIHPIQYIIVGLAICVFYTLLIALSEHISFQYSYLVSSIAIITMITAYSQTVLRSTKLTRLMALILLILYTFMYVIIQMQDYSLLIGSIGLFTVLAIVMYLSRKIDWYKWNENNHKA</sequence>
<keyword evidence="1" id="KW-0812">Transmembrane</keyword>
<dbReference type="NCBIfam" id="NF008712">
    <property type="entry name" value="PRK11715.1-1"/>
    <property type="match status" value="1"/>
</dbReference>
<keyword evidence="1" id="KW-1133">Transmembrane helix</keyword>
<dbReference type="PANTHER" id="PTHR30092">
    <property type="entry name" value="INNER MEMBRANE PROTEIN CRED"/>
    <property type="match status" value="1"/>
</dbReference>
<accession>A0AAW9SFK2</accession>
<comment type="caution">
    <text evidence="2">The sequence shown here is derived from an EMBL/GenBank/DDBJ whole genome shotgun (WGS) entry which is preliminary data.</text>
</comment>
<reference evidence="2 3" key="1">
    <citation type="submission" date="2024-04" db="EMBL/GenBank/DDBJ databases">
        <title>Novel genus in family Flammeovirgaceae.</title>
        <authorList>
            <person name="Nguyen T.H."/>
            <person name="Vuong T.Q."/>
            <person name="Le H."/>
            <person name="Kim S.-G."/>
        </authorList>
    </citation>
    <scope>NUCLEOTIDE SEQUENCE [LARGE SCALE GENOMIC DNA]</scope>
    <source>
        <strain evidence="2 3">JCM 23209</strain>
    </source>
</reference>
<dbReference type="PIRSF" id="PIRSF004548">
    <property type="entry name" value="CreD"/>
    <property type="match status" value="1"/>
</dbReference>
<feature type="transmembrane region" description="Helical" evidence="1">
    <location>
        <begin position="318"/>
        <end position="336"/>
    </location>
</feature>
<dbReference type="PANTHER" id="PTHR30092:SF0">
    <property type="entry name" value="INNER MEMBRANE PROTEIN CRED"/>
    <property type="match status" value="1"/>
</dbReference>
<name>A0AAW9SFK2_9BACT</name>
<protein>
    <submittedName>
        <fullName evidence="2">Cell envelope integrity protein CreD</fullName>
    </submittedName>
</protein>
<dbReference type="AlphaFoldDB" id="A0AAW9SFK2"/>
<dbReference type="RefSeq" id="WP_346822405.1">
    <property type="nucleotide sequence ID" value="NZ_JBDKWZ010000009.1"/>
</dbReference>
<dbReference type="Pfam" id="PF06123">
    <property type="entry name" value="CreD"/>
    <property type="match status" value="1"/>
</dbReference>
<gene>
    <name evidence="2" type="primary">creD</name>
    <name evidence="2" type="ORF">AAG747_17005</name>
</gene>
<feature type="transmembrane region" description="Helical" evidence="1">
    <location>
        <begin position="20"/>
        <end position="41"/>
    </location>
</feature>
<keyword evidence="1" id="KW-0472">Membrane</keyword>
<feature type="transmembrane region" description="Helical" evidence="1">
    <location>
        <begin position="369"/>
        <end position="388"/>
    </location>
</feature>
<dbReference type="GO" id="GO:0005886">
    <property type="term" value="C:plasma membrane"/>
    <property type="evidence" value="ECO:0007669"/>
    <property type="project" value="TreeGrafter"/>
</dbReference>
<evidence type="ECO:0000313" key="2">
    <source>
        <dbReference type="EMBL" id="MEN7549626.1"/>
    </source>
</evidence>